<evidence type="ECO:0000256" key="4">
    <source>
        <dbReference type="ARBA" id="ARBA00022679"/>
    </source>
</evidence>
<feature type="domain" description="Glycosyltransferase 2-like" evidence="5">
    <location>
        <begin position="6"/>
        <end position="140"/>
    </location>
</feature>
<evidence type="ECO:0000256" key="3">
    <source>
        <dbReference type="ARBA" id="ARBA00022676"/>
    </source>
</evidence>
<gene>
    <name evidence="6" type="ORF">C8N24_2716</name>
</gene>
<dbReference type="AlphaFoldDB" id="A0A660LG17"/>
<evidence type="ECO:0000259" key="5">
    <source>
        <dbReference type="Pfam" id="PF00535"/>
    </source>
</evidence>
<dbReference type="GO" id="GO:0016757">
    <property type="term" value="F:glycosyltransferase activity"/>
    <property type="evidence" value="ECO:0007669"/>
    <property type="project" value="UniProtKB-KW"/>
</dbReference>
<sequence length="329" mass="35600">MSLRVSVVVPTWNGRHHLDVLLPSLAAQTTTAFETVVVDNASTDGTVDWLAAEWPDVRVVALPENAGFAGPVNRGIEAARGEHVALVNNDVELDPRFLEALLATLDAHPRAGSVAARMVVFGDRDVLDGAGDELFWQGTAHPRGRGEPVARWDEPGEVFSASGGAALYRGAALAEVGLLDEDFFAYQEDVDWGFRARLAGWSCRYEPGAIAYHVGGGTTESKAAAHPLVYRLNRRNGVALVLKNYPARALLRHGPLVLWGMALALVGSARVGMLRVHLQALAEAGRALPATLRKRRAVQATRRVPVSELERVVRRPRGWRLTPGGDREA</sequence>
<organism evidence="6 7">
    <name type="scientific">Solirubrobacter pauli</name>
    <dbReference type="NCBI Taxonomy" id="166793"/>
    <lineage>
        <taxon>Bacteria</taxon>
        <taxon>Bacillati</taxon>
        <taxon>Actinomycetota</taxon>
        <taxon>Thermoleophilia</taxon>
        <taxon>Solirubrobacterales</taxon>
        <taxon>Solirubrobacteraceae</taxon>
        <taxon>Solirubrobacter</taxon>
    </lineage>
</organism>
<dbReference type="Proteomes" id="UP000278962">
    <property type="component" value="Unassembled WGS sequence"/>
</dbReference>
<dbReference type="Pfam" id="PF00535">
    <property type="entry name" value="Glycos_transf_2"/>
    <property type="match status" value="1"/>
</dbReference>
<evidence type="ECO:0000256" key="1">
    <source>
        <dbReference type="ARBA" id="ARBA00004776"/>
    </source>
</evidence>
<keyword evidence="4" id="KW-0808">Transferase</keyword>
<evidence type="ECO:0000256" key="2">
    <source>
        <dbReference type="ARBA" id="ARBA00006739"/>
    </source>
</evidence>
<dbReference type="PANTHER" id="PTHR43179:SF12">
    <property type="entry name" value="GALACTOFURANOSYLTRANSFERASE GLFT2"/>
    <property type="match status" value="1"/>
</dbReference>
<dbReference type="EMBL" id="RBIL01000001">
    <property type="protein sequence ID" value="RKQ92860.1"/>
    <property type="molecule type" value="Genomic_DNA"/>
</dbReference>
<dbReference type="RefSeq" id="WP_170179066.1">
    <property type="nucleotide sequence ID" value="NZ_RBIL01000001.1"/>
</dbReference>
<dbReference type="PANTHER" id="PTHR43179">
    <property type="entry name" value="RHAMNOSYLTRANSFERASE WBBL"/>
    <property type="match status" value="1"/>
</dbReference>
<keyword evidence="3" id="KW-0328">Glycosyltransferase</keyword>
<protein>
    <recommendedName>
        <fullName evidence="5">Glycosyltransferase 2-like domain-containing protein</fullName>
    </recommendedName>
</protein>
<name>A0A660LG17_9ACTN</name>
<comment type="caution">
    <text evidence="6">The sequence shown here is derived from an EMBL/GenBank/DDBJ whole genome shotgun (WGS) entry which is preliminary data.</text>
</comment>
<accession>A0A660LG17</accession>
<dbReference type="Gene3D" id="3.90.550.10">
    <property type="entry name" value="Spore Coat Polysaccharide Biosynthesis Protein SpsA, Chain A"/>
    <property type="match status" value="1"/>
</dbReference>
<evidence type="ECO:0000313" key="6">
    <source>
        <dbReference type="EMBL" id="RKQ92860.1"/>
    </source>
</evidence>
<dbReference type="CDD" id="cd04186">
    <property type="entry name" value="GT_2_like_c"/>
    <property type="match status" value="1"/>
</dbReference>
<reference evidence="6 7" key="1">
    <citation type="submission" date="2018-10" db="EMBL/GenBank/DDBJ databases">
        <title>Genomic Encyclopedia of Archaeal and Bacterial Type Strains, Phase II (KMG-II): from individual species to whole genera.</title>
        <authorList>
            <person name="Goeker M."/>
        </authorList>
    </citation>
    <scope>NUCLEOTIDE SEQUENCE [LARGE SCALE GENOMIC DNA]</scope>
    <source>
        <strain evidence="6 7">DSM 14954</strain>
    </source>
</reference>
<dbReference type="SUPFAM" id="SSF53448">
    <property type="entry name" value="Nucleotide-diphospho-sugar transferases"/>
    <property type="match status" value="1"/>
</dbReference>
<evidence type="ECO:0000313" key="7">
    <source>
        <dbReference type="Proteomes" id="UP000278962"/>
    </source>
</evidence>
<dbReference type="InterPro" id="IPR001173">
    <property type="entry name" value="Glyco_trans_2-like"/>
</dbReference>
<comment type="pathway">
    <text evidence="1">Cell wall biogenesis; cell wall polysaccharide biosynthesis.</text>
</comment>
<proteinExistence type="inferred from homology"/>
<dbReference type="InterPro" id="IPR029044">
    <property type="entry name" value="Nucleotide-diphossugar_trans"/>
</dbReference>
<comment type="similarity">
    <text evidence="2">Belongs to the glycosyltransferase 2 family.</text>
</comment>
<keyword evidence="7" id="KW-1185">Reference proteome</keyword>